<proteinExistence type="predicted"/>
<organism evidence="4">
    <name type="scientific">Ruegeria sp. PrR005</name>
    <dbReference type="NCBI Taxonomy" id="2706882"/>
    <lineage>
        <taxon>Bacteria</taxon>
        <taxon>Pseudomonadati</taxon>
        <taxon>Pseudomonadota</taxon>
        <taxon>Alphaproteobacteria</taxon>
        <taxon>Rhodobacterales</taxon>
        <taxon>Roseobacteraceae</taxon>
        <taxon>Ruegeria</taxon>
    </lineage>
</organism>
<evidence type="ECO:0000259" key="3">
    <source>
        <dbReference type="Pfam" id="PF01370"/>
    </source>
</evidence>
<protein>
    <submittedName>
        <fullName evidence="4">SDR family oxidoreductase</fullName>
    </submittedName>
</protein>
<dbReference type="Gene3D" id="3.90.25.10">
    <property type="entry name" value="UDP-galactose 4-epimerase, domain 1"/>
    <property type="match status" value="1"/>
</dbReference>
<dbReference type="InterPro" id="IPR050005">
    <property type="entry name" value="DenD"/>
</dbReference>
<dbReference type="Pfam" id="PF01370">
    <property type="entry name" value="Epimerase"/>
    <property type="match status" value="1"/>
</dbReference>
<name>A0A6B2NK58_9RHOB</name>
<dbReference type="InterPro" id="IPR036291">
    <property type="entry name" value="NAD(P)-bd_dom_sf"/>
</dbReference>
<dbReference type="EMBL" id="JAAGOX010000002">
    <property type="protein sequence ID" value="NDW43570.1"/>
    <property type="molecule type" value="Genomic_DNA"/>
</dbReference>
<dbReference type="Gene3D" id="3.40.50.720">
    <property type="entry name" value="NAD(P)-binding Rossmann-like Domain"/>
    <property type="match status" value="1"/>
</dbReference>
<dbReference type="RefSeq" id="WP_164126951.1">
    <property type="nucleotide sequence ID" value="NZ_JAAGOX010000002.1"/>
</dbReference>
<evidence type="ECO:0000313" key="4">
    <source>
        <dbReference type="EMBL" id="NDW43570.1"/>
    </source>
</evidence>
<dbReference type="GO" id="GO:0016491">
    <property type="term" value="F:oxidoreductase activity"/>
    <property type="evidence" value="ECO:0007669"/>
    <property type="project" value="InterPro"/>
</dbReference>
<evidence type="ECO:0000256" key="1">
    <source>
        <dbReference type="ARBA" id="ARBA00022857"/>
    </source>
</evidence>
<dbReference type="SUPFAM" id="SSF51735">
    <property type="entry name" value="NAD(P)-binding Rossmann-fold domains"/>
    <property type="match status" value="1"/>
</dbReference>
<comment type="caution">
    <text evidence="4">The sequence shown here is derived from an EMBL/GenBank/DDBJ whole genome shotgun (WGS) entry which is preliminary data.</text>
</comment>
<dbReference type="InterPro" id="IPR001509">
    <property type="entry name" value="Epimerase_deHydtase"/>
</dbReference>
<keyword evidence="1" id="KW-0521">NADP</keyword>
<dbReference type="PANTHER" id="PTHR43103:SF3">
    <property type="entry name" value="ADP-L-GLYCERO-D-MANNO-HEPTOSE-6-EPIMERASE"/>
    <property type="match status" value="1"/>
</dbReference>
<accession>A0A6B2NK58</accession>
<gene>
    <name evidence="4" type="ORF">G0P99_01200</name>
</gene>
<feature type="domain" description="NAD-dependent epimerase/dehydratase" evidence="3">
    <location>
        <begin position="3"/>
        <end position="204"/>
    </location>
</feature>
<keyword evidence="2" id="KW-0119">Carbohydrate metabolism</keyword>
<dbReference type="NCBIfam" id="NF043036">
    <property type="entry name" value="ErythonDh"/>
    <property type="match status" value="1"/>
</dbReference>
<evidence type="ECO:0000256" key="2">
    <source>
        <dbReference type="ARBA" id="ARBA00023277"/>
    </source>
</evidence>
<dbReference type="PANTHER" id="PTHR43103">
    <property type="entry name" value="NUCLEOSIDE-DIPHOSPHATE-SUGAR EPIMERASE"/>
    <property type="match status" value="1"/>
</dbReference>
<sequence>MSILILGGGGMVGQKLAHSLADHGLTGHEGAPVTLFDIGFPETGAPGQQIRGSVTDPLAMRRLAAARPKVIFHLASIVSGEAEADFELGWLTNMQSFWTLLEALRAEHLASGGSYRPRFVFTSSIAVFGGPYPDKIGDEFLSAPLTSYGAQKACNELMLTDFSRKGFVDGISIRLPTICVRPGKANKAASSFFSGIIREPLNGLEAILPVPDTVRHWHASPRAAVGFLRHASTMDLDRLQDRRALSMPGVSCTVAEQIEALRAIAGNNVVSLIRSEPDETVQRIVQGWPRDFDAARARKLGFAAESDFAEIIRIYLEDDLHRG</sequence>
<reference evidence="4" key="1">
    <citation type="submission" date="2020-02" db="EMBL/GenBank/DDBJ databases">
        <title>Delineation of the pyrene-degrading pathway in Roseobacter clade bacteria by genomic analysis.</title>
        <authorList>
            <person name="Zhou H."/>
            <person name="Wang H."/>
        </authorList>
    </citation>
    <scope>NUCLEOTIDE SEQUENCE</scope>
    <source>
        <strain evidence="4">PrR005</strain>
    </source>
</reference>
<dbReference type="AlphaFoldDB" id="A0A6B2NK58"/>
<dbReference type="CDD" id="cd05238">
    <property type="entry name" value="Gne_like_SDR_e"/>
    <property type="match status" value="1"/>
</dbReference>